<dbReference type="EMBL" id="JBHUNE010000002">
    <property type="protein sequence ID" value="MFD2757191.1"/>
    <property type="molecule type" value="Genomic_DNA"/>
</dbReference>
<protein>
    <submittedName>
        <fullName evidence="2">Tetratricopeptide repeat protein</fullName>
    </submittedName>
</protein>
<dbReference type="Gene3D" id="1.25.40.10">
    <property type="entry name" value="Tetratricopeptide repeat domain"/>
    <property type="match status" value="1"/>
</dbReference>
<proteinExistence type="predicted"/>
<feature type="compositionally biased region" description="Low complexity" evidence="1">
    <location>
        <begin position="27"/>
        <end position="41"/>
    </location>
</feature>
<accession>A0ABW5UVD8</accession>
<name>A0ABW5UVD8_9MICO</name>
<sequence>MTDASTGPRRPEPEISLHGAVDLSGHGQAPGQQQTPQAAAGQPGGGGQPLASLADPVVNGGQAELEQFAAMSRSMPVLVEMHSATSPDSQALSPVLAEIVRAAGGRLVLLRIDLDSQPGLGDQAQVIALLGGRPAPLFAGNPPRDQIEQVLSEVLAVAAQQGLTGFVQITGDAPEADEEPAEAPLPPLHQEARDALERGDVEAAKSAYERAIAESPADDLAKVGLAQVSLLARLQGKTLEQIRTAAAENPSDIDAQLDVADLDLSGGHVDDAFNRLLAMFPKVDADGKSRIRERLVELFDVVGADEPRVARARQQLTNLLFA</sequence>
<dbReference type="Pfam" id="PF14561">
    <property type="entry name" value="TPR_20"/>
    <property type="match status" value="1"/>
</dbReference>
<dbReference type="SUPFAM" id="SSF52833">
    <property type="entry name" value="Thioredoxin-like"/>
    <property type="match status" value="1"/>
</dbReference>
<dbReference type="InterPro" id="IPR011990">
    <property type="entry name" value="TPR-like_helical_dom_sf"/>
</dbReference>
<organism evidence="2 3">
    <name type="scientific">Gulosibacter faecalis</name>
    <dbReference type="NCBI Taxonomy" id="272240"/>
    <lineage>
        <taxon>Bacteria</taxon>
        <taxon>Bacillati</taxon>
        <taxon>Actinomycetota</taxon>
        <taxon>Actinomycetes</taxon>
        <taxon>Micrococcales</taxon>
        <taxon>Microbacteriaceae</taxon>
        <taxon>Gulosibacter</taxon>
    </lineage>
</organism>
<evidence type="ECO:0000313" key="3">
    <source>
        <dbReference type="Proteomes" id="UP001597492"/>
    </source>
</evidence>
<comment type="caution">
    <text evidence="2">The sequence shown here is derived from an EMBL/GenBank/DDBJ whole genome shotgun (WGS) entry which is preliminary data.</text>
</comment>
<reference evidence="3" key="1">
    <citation type="journal article" date="2019" name="Int. J. Syst. Evol. Microbiol.">
        <title>The Global Catalogue of Microorganisms (GCM) 10K type strain sequencing project: providing services to taxonomists for standard genome sequencing and annotation.</title>
        <authorList>
            <consortium name="The Broad Institute Genomics Platform"/>
            <consortium name="The Broad Institute Genome Sequencing Center for Infectious Disease"/>
            <person name="Wu L."/>
            <person name="Ma J."/>
        </authorList>
    </citation>
    <scope>NUCLEOTIDE SEQUENCE [LARGE SCALE GENOMIC DNA]</scope>
    <source>
        <strain evidence="3">TISTR 1514</strain>
    </source>
</reference>
<gene>
    <name evidence="2" type="ORF">ACFSW7_02215</name>
</gene>
<feature type="region of interest" description="Disordered" evidence="1">
    <location>
        <begin position="1"/>
        <end position="51"/>
    </location>
</feature>
<dbReference type="InterPro" id="IPR036249">
    <property type="entry name" value="Thioredoxin-like_sf"/>
</dbReference>
<evidence type="ECO:0000256" key="1">
    <source>
        <dbReference type="SAM" id="MobiDB-lite"/>
    </source>
</evidence>
<evidence type="ECO:0000313" key="2">
    <source>
        <dbReference type="EMBL" id="MFD2757191.1"/>
    </source>
</evidence>
<dbReference type="Proteomes" id="UP001597492">
    <property type="component" value="Unassembled WGS sequence"/>
</dbReference>
<dbReference type="RefSeq" id="WP_019619248.1">
    <property type="nucleotide sequence ID" value="NZ_JBHUNE010000002.1"/>
</dbReference>
<dbReference type="SUPFAM" id="SSF48452">
    <property type="entry name" value="TPR-like"/>
    <property type="match status" value="1"/>
</dbReference>
<keyword evidence="3" id="KW-1185">Reference proteome</keyword>